<accession>A0A835NKR0</accession>
<evidence type="ECO:0000256" key="2">
    <source>
        <dbReference type="ARBA" id="ARBA00022737"/>
    </source>
</evidence>
<dbReference type="PROSITE" id="PS00678">
    <property type="entry name" value="WD_REPEATS_1"/>
    <property type="match status" value="3"/>
</dbReference>
<dbReference type="InterPro" id="IPR019775">
    <property type="entry name" value="WD40_repeat_CS"/>
</dbReference>
<dbReference type="Proteomes" id="UP000618051">
    <property type="component" value="Unassembled WGS sequence"/>
</dbReference>
<feature type="repeat" description="WD" evidence="3">
    <location>
        <begin position="55"/>
        <end position="81"/>
    </location>
</feature>
<dbReference type="GO" id="GO:1990716">
    <property type="term" value="C:axonemal central apparatus"/>
    <property type="evidence" value="ECO:0007669"/>
    <property type="project" value="TreeGrafter"/>
</dbReference>
<dbReference type="InterPro" id="IPR020472">
    <property type="entry name" value="WD40_PAC1"/>
</dbReference>
<evidence type="ECO:0000313" key="6">
    <source>
        <dbReference type="Proteomes" id="UP000618051"/>
    </source>
</evidence>
<sequence length="273" mass="29887">MAVHPQKKIVLSGGDDRLWKTWGFPDGNILQTGEGHTDWLSGCCFRPSCLYPLSSGTQLVTSSGDTTVRIWDLSRRGCILTLRGHSRAVRGCSWHSCGDFVASASTDGTSKIWDVNSFPKASFPKLCVVGREAPVGLQEALLELGSDVTQDYFLSQLLAEGNPALFQLCLGRTGVVHHLKMVRRWQIRVVGGIPGNSALPILCSVTELNKHSAPVAPVGGTRLFILHSSRCFERCRYTLRGHEDSVNSIEFLPFSSTVLTSSADKTLSLWDVR</sequence>
<keyword evidence="2" id="KW-0677">Repeat</keyword>
<evidence type="ECO:0000313" key="5">
    <source>
        <dbReference type="EMBL" id="KAI1236985.1"/>
    </source>
</evidence>
<comment type="caution">
    <text evidence="4">The sequence shown here is derived from an EMBL/GenBank/DDBJ whole genome shotgun (WGS) entry which is preliminary data.</text>
</comment>
<dbReference type="GO" id="GO:0035082">
    <property type="term" value="P:axoneme assembly"/>
    <property type="evidence" value="ECO:0007669"/>
    <property type="project" value="TreeGrafter"/>
</dbReference>
<dbReference type="PANTHER" id="PTHR14604">
    <property type="entry name" value="WD40 REPEAT PF20"/>
    <property type="match status" value="1"/>
</dbReference>
<name>A0A835NKR0_9PASS</name>
<reference evidence="4" key="1">
    <citation type="submission" date="2020-10" db="EMBL/GenBank/DDBJ databases">
        <title>Feather gene expression reveals the developmental basis of iridescence in African starlings.</title>
        <authorList>
            <person name="Rubenstein D.R."/>
        </authorList>
    </citation>
    <scope>NUCLEOTIDE SEQUENCE</scope>
    <source>
        <strain evidence="4">SS15</strain>
        <tissue evidence="4">Liver</tissue>
    </source>
</reference>
<dbReference type="SMART" id="SM00320">
    <property type="entry name" value="WD40"/>
    <property type="match status" value="3"/>
</dbReference>
<gene>
    <name evidence="5" type="ORF">IHE44_0014234</name>
    <name evidence="4" type="ORF">IHE44_002158</name>
</gene>
<evidence type="ECO:0000256" key="1">
    <source>
        <dbReference type="ARBA" id="ARBA00022574"/>
    </source>
</evidence>
<evidence type="ECO:0000313" key="4">
    <source>
        <dbReference type="EMBL" id="KAG0117802.1"/>
    </source>
</evidence>
<proteinExistence type="predicted"/>
<keyword evidence="1 3" id="KW-0853">WD repeat</keyword>
<dbReference type="EMBL" id="JADDUC010000127">
    <property type="protein sequence ID" value="KAG0117802.1"/>
    <property type="molecule type" value="Genomic_DNA"/>
</dbReference>
<dbReference type="Pfam" id="PF00400">
    <property type="entry name" value="WD40"/>
    <property type="match status" value="3"/>
</dbReference>
<dbReference type="InterPro" id="IPR001680">
    <property type="entry name" value="WD40_rpt"/>
</dbReference>
<dbReference type="PRINTS" id="PR00320">
    <property type="entry name" value="GPROTEINBRPT"/>
</dbReference>
<feature type="non-terminal residue" evidence="4">
    <location>
        <position position="273"/>
    </location>
</feature>
<dbReference type="AlphaFoldDB" id="A0A835NKR0"/>
<dbReference type="PROSITE" id="PS50294">
    <property type="entry name" value="WD_REPEATS_REGION"/>
    <property type="match status" value="2"/>
</dbReference>
<dbReference type="InterPro" id="IPR015943">
    <property type="entry name" value="WD40/YVTN_repeat-like_dom_sf"/>
</dbReference>
<feature type="repeat" description="WD" evidence="3">
    <location>
        <begin position="82"/>
        <end position="117"/>
    </location>
</feature>
<evidence type="ECO:0000256" key="3">
    <source>
        <dbReference type="PROSITE-ProRule" id="PRU00221"/>
    </source>
</evidence>
<dbReference type="Gene3D" id="2.130.10.10">
    <property type="entry name" value="YVTN repeat-like/Quinoprotein amine dehydrogenase"/>
    <property type="match status" value="2"/>
</dbReference>
<feature type="repeat" description="WD" evidence="3">
    <location>
        <begin position="239"/>
        <end position="273"/>
    </location>
</feature>
<dbReference type="InterPro" id="IPR036322">
    <property type="entry name" value="WD40_repeat_dom_sf"/>
</dbReference>
<keyword evidence="6" id="KW-1185">Reference proteome</keyword>
<organism evidence="4">
    <name type="scientific">Lamprotornis superbus</name>
    <dbReference type="NCBI Taxonomy" id="245042"/>
    <lineage>
        <taxon>Eukaryota</taxon>
        <taxon>Metazoa</taxon>
        <taxon>Chordata</taxon>
        <taxon>Craniata</taxon>
        <taxon>Vertebrata</taxon>
        <taxon>Euteleostomi</taxon>
        <taxon>Archelosauria</taxon>
        <taxon>Archosauria</taxon>
        <taxon>Dinosauria</taxon>
        <taxon>Saurischia</taxon>
        <taxon>Theropoda</taxon>
        <taxon>Coelurosauria</taxon>
        <taxon>Aves</taxon>
        <taxon>Neognathae</taxon>
        <taxon>Neoaves</taxon>
        <taxon>Telluraves</taxon>
        <taxon>Australaves</taxon>
        <taxon>Passeriformes</taxon>
        <taxon>Sturnidae</taxon>
        <taxon>Lamprotornis</taxon>
    </lineage>
</organism>
<dbReference type="SUPFAM" id="SSF50978">
    <property type="entry name" value="WD40 repeat-like"/>
    <property type="match status" value="1"/>
</dbReference>
<protein>
    <submittedName>
        <fullName evidence="4">Sperm-associated antigen 16 protein</fullName>
    </submittedName>
</protein>
<dbReference type="InterPro" id="IPR050995">
    <property type="entry name" value="WD-F-box_domain-protein"/>
</dbReference>
<reference evidence="5 6" key="2">
    <citation type="journal article" date="2021" name="J. Hered.">
        <title>Feather Gene Expression Elucidates the Developmental Basis of Plumage Iridescence in African Starlings.</title>
        <authorList>
            <person name="Rubenstein D.R."/>
            <person name="Corvelo A."/>
            <person name="MacManes M.D."/>
            <person name="Maia R."/>
            <person name="Narzisi G."/>
            <person name="Rousaki A."/>
            <person name="Vandenabeele P."/>
            <person name="Shawkey M.D."/>
            <person name="Solomon J."/>
        </authorList>
    </citation>
    <scope>NUCLEOTIDE SEQUENCE [LARGE SCALE GENOMIC DNA]</scope>
    <source>
        <strain evidence="5">SS15</strain>
    </source>
</reference>
<dbReference type="PROSITE" id="PS50082">
    <property type="entry name" value="WD_REPEATS_2"/>
    <property type="match status" value="3"/>
</dbReference>
<dbReference type="OrthoDB" id="538223at2759"/>
<reference evidence="5" key="3">
    <citation type="submission" date="2022-01" db="EMBL/GenBank/DDBJ databases">
        <authorList>
            <person name="Rubenstein D.R."/>
        </authorList>
    </citation>
    <scope>NUCLEOTIDE SEQUENCE</scope>
    <source>
        <strain evidence="5">SS15</strain>
        <tissue evidence="5">Liver</tissue>
    </source>
</reference>
<dbReference type="PANTHER" id="PTHR14604:SF3">
    <property type="entry name" value="SPERM-ASSOCIATED ANTIGEN 16 PROTEIN"/>
    <property type="match status" value="1"/>
</dbReference>
<dbReference type="EMBL" id="JADDUC020000008">
    <property type="protein sequence ID" value="KAI1236985.1"/>
    <property type="molecule type" value="Genomic_DNA"/>
</dbReference>